<keyword evidence="2" id="KW-1185">Reference proteome</keyword>
<dbReference type="RefSeq" id="WP_060930379.1">
    <property type="nucleotide sequence ID" value="NZ_KQ959775.1"/>
</dbReference>
<reference evidence="2" key="1">
    <citation type="submission" date="2016-01" db="EMBL/GenBank/DDBJ databases">
        <authorList>
            <person name="Mitreva M."/>
            <person name="Pepin K.H."/>
            <person name="Mihindukulasuriya K.A."/>
            <person name="Fulton R."/>
            <person name="Fronick C."/>
            <person name="O'Laughlin M."/>
            <person name="Miner T."/>
            <person name="Herter B."/>
            <person name="Rosa B.A."/>
            <person name="Cordes M."/>
            <person name="Tomlinson C."/>
            <person name="Wollam A."/>
            <person name="Palsikar V.B."/>
            <person name="Mardis E.R."/>
            <person name="Wilson R.K."/>
        </authorList>
    </citation>
    <scope>NUCLEOTIDE SEQUENCE [LARGE SCALE GENOMIC DNA]</scope>
    <source>
        <strain evidence="2">DNF00896</strain>
    </source>
</reference>
<dbReference type="STRING" id="467210.HMPREF1866_00412"/>
<sequence>MKYTVFYNGNNGEIVFSTTLPLDIENMRIAEFDVENGKTLVSVDVSKKEHSIIAEDNPISETAKNSSRITTLEKAMMDMLASQFGDDEESGK</sequence>
<protein>
    <submittedName>
        <fullName evidence="1">Uncharacterized protein</fullName>
    </submittedName>
</protein>
<organism evidence="1 2">
    <name type="scientific">Lachnoanaerobaculum saburreum</name>
    <dbReference type="NCBI Taxonomy" id="467210"/>
    <lineage>
        <taxon>Bacteria</taxon>
        <taxon>Bacillati</taxon>
        <taxon>Bacillota</taxon>
        <taxon>Clostridia</taxon>
        <taxon>Lachnospirales</taxon>
        <taxon>Lachnospiraceae</taxon>
        <taxon>Lachnoanaerobaculum</taxon>
    </lineage>
</organism>
<dbReference type="PATRIC" id="fig|467210.3.peg.407"/>
<proteinExistence type="predicted"/>
<dbReference type="AlphaFoldDB" id="A0A133ZYZ5"/>
<evidence type="ECO:0000313" key="1">
    <source>
        <dbReference type="EMBL" id="KXB60631.1"/>
    </source>
</evidence>
<dbReference type="Proteomes" id="UP000070394">
    <property type="component" value="Unassembled WGS sequence"/>
</dbReference>
<gene>
    <name evidence="1" type="ORF">HMPREF1866_00412</name>
</gene>
<evidence type="ECO:0000313" key="2">
    <source>
        <dbReference type="Proteomes" id="UP000070394"/>
    </source>
</evidence>
<accession>A0A133ZYZ5</accession>
<dbReference type="EMBL" id="LSDA01000011">
    <property type="protein sequence ID" value="KXB60631.1"/>
    <property type="molecule type" value="Genomic_DNA"/>
</dbReference>
<comment type="caution">
    <text evidence="1">The sequence shown here is derived from an EMBL/GenBank/DDBJ whole genome shotgun (WGS) entry which is preliminary data.</text>
</comment>
<name>A0A133ZYZ5_9FIRM</name>